<name>A0A495IBN9_9MICO</name>
<accession>A0A495IBN9</accession>
<reference evidence="3 4" key="1">
    <citation type="submission" date="2018-10" db="EMBL/GenBank/DDBJ databases">
        <title>Sequencing the genomes of 1000 actinobacteria strains.</title>
        <authorList>
            <person name="Klenk H.-P."/>
        </authorList>
    </citation>
    <scope>NUCLEOTIDE SEQUENCE [LARGE SCALE GENOMIC DNA]</scope>
    <source>
        <strain evidence="3 4">DSM 17894</strain>
    </source>
</reference>
<evidence type="ECO:0000259" key="2">
    <source>
        <dbReference type="Pfam" id="PF00561"/>
    </source>
</evidence>
<dbReference type="PRINTS" id="PR00412">
    <property type="entry name" value="EPOXHYDRLASE"/>
</dbReference>
<feature type="domain" description="AB hydrolase-1" evidence="2">
    <location>
        <begin position="30"/>
        <end position="321"/>
    </location>
</feature>
<dbReference type="OrthoDB" id="2987348at2"/>
<dbReference type="Gene3D" id="3.40.50.1820">
    <property type="entry name" value="alpha/beta hydrolase"/>
    <property type="match status" value="1"/>
</dbReference>
<dbReference type="PANTHER" id="PTHR43329">
    <property type="entry name" value="EPOXIDE HYDROLASE"/>
    <property type="match status" value="1"/>
</dbReference>
<evidence type="ECO:0000313" key="3">
    <source>
        <dbReference type="EMBL" id="RKR73080.1"/>
    </source>
</evidence>
<organism evidence="3 4">
    <name type="scientific">Frondihabitans australicus</name>
    <dbReference type="NCBI Taxonomy" id="386892"/>
    <lineage>
        <taxon>Bacteria</taxon>
        <taxon>Bacillati</taxon>
        <taxon>Actinomycetota</taxon>
        <taxon>Actinomycetes</taxon>
        <taxon>Micrococcales</taxon>
        <taxon>Microbacteriaceae</taxon>
        <taxon>Frondihabitans</taxon>
    </lineage>
</organism>
<sequence length="335" mass="36483">MTSSNPLTRRAHTTPRHTTSYLECGPADGPLMLFLHGWPSIGLIWRTQLEAFAADGWHCVAPDLRGFGASSAPTDLAEYTVENAVADMGELHDHLGGEPAVWVGHDWGSAVVGALAAHEPVRCRGVVLTSWAYYPRSNALSTLVPLVDRDIYPDDEYPDGQWDYYREYSTDFERAVADLDADAAASLASIYRSGDPSAVGRVAPSATVTRRGGRFGSAHRAPATAPDAALWPLDDFGELVDAFETTGFRSSCAWYVNDDANVAYARTAIDGGRLAMPVLFVNGEWDLICGIDGNRQGDPMREACSDLTIVDVPAGHWLPLERGDDQVRAMRRWLS</sequence>
<dbReference type="GO" id="GO:0016787">
    <property type="term" value="F:hydrolase activity"/>
    <property type="evidence" value="ECO:0007669"/>
    <property type="project" value="UniProtKB-KW"/>
</dbReference>
<comment type="caution">
    <text evidence="3">The sequence shown here is derived from an EMBL/GenBank/DDBJ whole genome shotgun (WGS) entry which is preliminary data.</text>
</comment>
<dbReference type="EMBL" id="RBKS01000001">
    <property type="protein sequence ID" value="RKR73080.1"/>
    <property type="molecule type" value="Genomic_DNA"/>
</dbReference>
<dbReference type="InterPro" id="IPR000073">
    <property type="entry name" value="AB_hydrolase_1"/>
</dbReference>
<keyword evidence="1" id="KW-0378">Hydrolase</keyword>
<proteinExistence type="predicted"/>
<evidence type="ECO:0000256" key="1">
    <source>
        <dbReference type="ARBA" id="ARBA00022801"/>
    </source>
</evidence>
<keyword evidence="4" id="KW-1185">Reference proteome</keyword>
<dbReference type="Pfam" id="PF00561">
    <property type="entry name" value="Abhydrolase_1"/>
    <property type="match status" value="1"/>
</dbReference>
<dbReference type="SUPFAM" id="SSF53474">
    <property type="entry name" value="alpha/beta-Hydrolases"/>
    <property type="match status" value="1"/>
</dbReference>
<protein>
    <submittedName>
        <fullName evidence="3">Pimeloyl-ACP methyl ester carboxylesterase</fullName>
    </submittedName>
</protein>
<dbReference type="RefSeq" id="WP_121367988.1">
    <property type="nucleotide sequence ID" value="NZ_RBKS01000001.1"/>
</dbReference>
<dbReference type="InterPro" id="IPR000639">
    <property type="entry name" value="Epox_hydrolase-like"/>
</dbReference>
<evidence type="ECO:0000313" key="4">
    <source>
        <dbReference type="Proteomes" id="UP000280008"/>
    </source>
</evidence>
<dbReference type="Proteomes" id="UP000280008">
    <property type="component" value="Unassembled WGS sequence"/>
</dbReference>
<dbReference type="AlphaFoldDB" id="A0A495IBN9"/>
<gene>
    <name evidence="3" type="ORF">C8E83_0165</name>
</gene>
<dbReference type="InterPro" id="IPR029058">
    <property type="entry name" value="AB_hydrolase_fold"/>
</dbReference>